<keyword evidence="1" id="KW-0238">DNA-binding</keyword>
<dbReference type="VEuPathDB" id="FungiDB:BD410DRAFT_699010"/>
<dbReference type="OrthoDB" id="3262705at2759"/>
<evidence type="ECO:0000256" key="1">
    <source>
        <dbReference type="ARBA" id="ARBA00023125"/>
    </source>
</evidence>
<keyword evidence="2" id="KW-0233">DNA recombination</keyword>
<keyword evidence="5" id="KW-1185">Reference proteome</keyword>
<dbReference type="InterPro" id="IPR052925">
    <property type="entry name" value="Phage_Integrase-like_Recomb"/>
</dbReference>
<dbReference type="Gene3D" id="1.10.150.130">
    <property type="match status" value="1"/>
</dbReference>
<proteinExistence type="predicted"/>
<dbReference type="InterPro" id="IPR010998">
    <property type="entry name" value="Integrase_recombinase_N"/>
</dbReference>
<name>A0A4Y7Q7R3_9AGAM</name>
<evidence type="ECO:0000256" key="2">
    <source>
        <dbReference type="ARBA" id="ARBA00023172"/>
    </source>
</evidence>
<dbReference type="PANTHER" id="PTHR34605">
    <property type="entry name" value="PHAGE_INTEGRASE DOMAIN-CONTAINING PROTEIN"/>
    <property type="match status" value="1"/>
</dbReference>
<dbReference type="SUPFAM" id="SSF47823">
    <property type="entry name" value="lambda integrase-like, N-terminal domain"/>
    <property type="match status" value="1"/>
</dbReference>
<dbReference type="PROSITE" id="PS51900">
    <property type="entry name" value="CB"/>
    <property type="match status" value="1"/>
</dbReference>
<dbReference type="InterPro" id="IPR013762">
    <property type="entry name" value="Integrase-like_cat_sf"/>
</dbReference>
<protein>
    <recommendedName>
        <fullName evidence="3">Core-binding (CB) domain-containing protein</fullName>
    </recommendedName>
</protein>
<dbReference type="InterPro" id="IPR044068">
    <property type="entry name" value="CB"/>
</dbReference>
<evidence type="ECO:0000313" key="5">
    <source>
        <dbReference type="Proteomes" id="UP000294933"/>
    </source>
</evidence>
<dbReference type="PANTHER" id="PTHR34605:SF3">
    <property type="entry name" value="P CELL-TYPE AGGLUTINATION PROTEIN MAP4-LIKE-RELATED"/>
    <property type="match status" value="1"/>
</dbReference>
<dbReference type="Gene3D" id="1.10.443.10">
    <property type="entry name" value="Intergrase catalytic core"/>
    <property type="match status" value="1"/>
</dbReference>
<accession>A0A4Y7Q7R3</accession>
<dbReference type="GO" id="GO:0015074">
    <property type="term" value="P:DNA integration"/>
    <property type="evidence" value="ECO:0007669"/>
    <property type="project" value="InterPro"/>
</dbReference>
<dbReference type="Proteomes" id="UP000294933">
    <property type="component" value="Unassembled WGS sequence"/>
</dbReference>
<dbReference type="GO" id="GO:0003677">
    <property type="term" value="F:DNA binding"/>
    <property type="evidence" value="ECO:0007669"/>
    <property type="project" value="UniProtKB-KW"/>
</dbReference>
<feature type="non-terminal residue" evidence="4">
    <location>
        <position position="293"/>
    </location>
</feature>
<evidence type="ECO:0000313" key="4">
    <source>
        <dbReference type="EMBL" id="TDL22880.1"/>
    </source>
</evidence>
<dbReference type="GO" id="GO:0006310">
    <property type="term" value="P:DNA recombination"/>
    <property type="evidence" value="ECO:0007669"/>
    <property type="project" value="UniProtKB-KW"/>
</dbReference>
<dbReference type="AlphaFoldDB" id="A0A4Y7Q7R3"/>
<dbReference type="EMBL" id="ML170173">
    <property type="protein sequence ID" value="TDL22880.1"/>
    <property type="molecule type" value="Genomic_DNA"/>
</dbReference>
<feature type="domain" description="Core-binding (CB)" evidence="3">
    <location>
        <begin position="1"/>
        <end position="73"/>
    </location>
</feature>
<feature type="non-terminal residue" evidence="4">
    <location>
        <position position="1"/>
    </location>
</feature>
<evidence type="ECO:0000259" key="3">
    <source>
        <dbReference type="PROSITE" id="PS51900"/>
    </source>
</evidence>
<gene>
    <name evidence="4" type="ORF">BD410DRAFT_699010</name>
</gene>
<dbReference type="STRING" id="50990.A0A4Y7Q7R3"/>
<sequence length="293" mass="32109">IQRGWADSTLASYASALKHFSEFCDKENVPHSCRLPASEFLLCVFAASFAGSFARSSVQNLISAVRAWHILEGAEWLGGIRLTYVLNGIHSLAPPSASRPPRIPVTRAMLVSLHDRLSLSNPFDACVLACATVAFWSQSRLGELLSHSRNSFHLNKIPCCTNLGPPSTINGSRSLRYPWTKTKKSDGDSVLITRQIGPSDPIAALENHLNINSPDAHIPLFSYHSSSNTVLFLTKADLLSRCNAIWVAARHPSCSGHAFRIGGTTELLLSGVPPDIVKAMGRWSSDSFLRYWR</sequence>
<organism evidence="4 5">
    <name type="scientific">Rickenella mellea</name>
    <dbReference type="NCBI Taxonomy" id="50990"/>
    <lineage>
        <taxon>Eukaryota</taxon>
        <taxon>Fungi</taxon>
        <taxon>Dikarya</taxon>
        <taxon>Basidiomycota</taxon>
        <taxon>Agaricomycotina</taxon>
        <taxon>Agaricomycetes</taxon>
        <taxon>Hymenochaetales</taxon>
        <taxon>Rickenellaceae</taxon>
        <taxon>Rickenella</taxon>
    </lineage>
</organism>
<dbReference type="InterPro" id="IPR011010">
    <property type="entry name" value="DNA_brk_join_enz"/>
</dbReference>
<reference evidence="4 5" key="1">
    <citation type="submission" date="2018-06" db="EMBL/GenBank/DDBJ databases">
        <title>A transcriptomic atlas of mushroom development highlights an independent origin of complex multicellularity.</title>
        <authorList>
            <consortium name="DOE Joint Genome Institute"/>
            <person name="Krizsan K."/>
            <person name="Almasi E."/>
            <person name="Merenyi Z."/>
            <person name="Sahu N."/>
            <person name="Viragh M."/>
            <person name="Koszo T."/>
            <person name="Mondo S."/>
            <person name="Kiss B."/>
            <person name="Balint B."/>
            <person name="Kues U."/>
            <person name="Barry K."/>
            <person name="Hegedus J.C."/>
            <person name="Henrissat B."/>
            <person name="Johnson J."/>
            <person name="Lipzen A."/>
            <person name="Ohm R."/>
            <person name="Nagy I."/>
            <person name="Pangilinan J."/>
            <person name="Yan J."/>
            <person name="Xiong Y."/>
            <person name="Grigoriev I.V."/>
            <person name="Hibbett D.S."/>
            <person name="Nagy L.G."/>
        </authorList>
    </citation>
    <scope>NUCLEOTIDE SEQUENCE [LARGE SCALE GENOMIC DNA]</scope>
    <source>
        <strain evidence="4 5">SZMC22713</strain>
    </source>
</reference>
<dbReference type="SUPFAM" id="SSF56349">
    <property type="entry name" value="DNA breaking-rejoining enzymes"/>
    <property type="match status" value="1"/>
</dbReference>